<dbReference type="STRING" id="1848.SAMN05443637_116152"/>
<sequence>MSPTTYTTRPTTDPIADPIADAPTEIIRPYPNRPEINNTTHDIPQRPTLDPVKLWTGGIATAVVAALIGLVGTLIVQAGLTIGLPTTGAFGEHTTALLCTLAAIAALAATGLAHLLMISTTPRPLAYLGWIIGLVTAATTVTPFLTTTALPLAAATAVIHLVIGMAIASLITGAAAASRR</sequence>
<keyword evidence="1" id="KW-0472">Membrane</keyword>
<feature type="transmembrane region" description="Helical" evidence="1">
    <location>
        <begin position="54"/>
        <end position="75"/>
    </location>
</feature>
<accession>A0A1M6XC00</accession>
<proteinExistence type="predicted"/>
<gene>
    <name evidence="2" type="ORF">SAMN05443637_116152</name>
</gene>
<feature type="transmembrane region" description="Helical" evidence="1">
    <location>
        <begin position="125"/>
        <end position="146"/>
    </location>
</feature>
<protein>
    <submittedName>
        <fullName evidence="2">Uncharacterized protein</fullName>
    </submittedName>
</protein>
<feature type="transmembrane region" description="Helical" evidence="1">
    <location>
        <begin position="95"/>
        <end position="118"/>
    </location>
</feature>
<reference evidence="2 3" key="1">
    <citation type="submission" date="2016-11" db="EMBL/GenBank/DDBJ databases">
        <authorList>
            <person name="Jaros S."/>
            <person name="Januszkiewicz K."/>
            <person name="Wedrychowicz H."/>
        </authorList>
    </citation>
    <scope>NUCLEOTIDE SEQUENCE [LARGE SCALE GENOMIC DNA]</scope>
    <source>
        <strain evidence="2 3">DSM 43832</strain>
    </source>
</reference>
<keyword evidence="3" id="KW-1185">Reference proteome</keyword>
<evidence type="ECO:0000313" key="3">
    <source>
        <dbReference type="Proteomes" id="UP000184363"/>
    </source>
</evidence>
<evidence type="ECO:0000256" key="1">
    <source>
        <dbReference type="SAM" id="Phobius"/>
    </source>
</evidence>
<evidence type="ECO:0000313" key="2">
    <source>
        <dbReference type="EMBL" id="SHL03325.1"/>
    </source>
</evidence>
<feature type="transmembrane region" description="Helical" evidence="1">
    <location>
        <begin position="152"/>
        <end position="177"/>
    </location>
</feature>
<dbReference type="Proteomes" id="UP000184363">
    <property type="component" value="Unassembled WGS sequence"/>
</dbReference>
<keyword evidence="1" id="KW-1133">Transmembrane helix</keyword>
<name>A0A1M6XC00_PSETH</name>
<dbReference type="EMBL" id="FRAP01000016">
    <property type="protein sequence ID" value="SHL03325.1"/>
    <property type="molecule type" value="Genomic_DNA"/>
</dbReference>
<keyword evidence="1" id="KW-0812">Transmembrane</keyword>
<organism evidence="2 3">
    <name type="scientific">Pseudonocardia thermophila</name>
    <dbReference type="NCBI Taxonomy" id="1848"/>
    <lineage>
        <taxon>Bacteria</taxon>
        <taxon>Bacillati</taxon>
        <taxon>Actinomycetota</taxon>
        <taxon>Actinomycetes</taxon>
        <taxon>Pseudonocardiales</taxon>
        <taxon>Pseudonocardiaceae</taxon>
        <taxon>Pseudonocardia</taxon>
    </lineage>
</organism>
<dbReference type="AlphaFoldDB" id="A0A1M6XC00"/>
<dbReference type="RefSeq" id="WP_084755474.1">
    <property type="nucleotide sequence ID" value="NZ_CALGVN010000027.1"/>
</dbReference>
<dbReference type="OrthoDB" id="4868427at2"/>